<feature type="domain" description="VWFA" evidence="1">
    <location>
        <begin position="275"/>
        <end position="445"/>
    </location>
</feature>
<dbReference type="PANTHER" id="PTHR45737">
    <property type="entry name" value="VON WILLEBRAND FACTOR A DOMAIN-CONTAINING PROTEIN 5A"/>
    <property type="match status" value="1"/>
</dbReference>
<dbReference type="SMART" id="SM00327">
    <property type="entry name" value="VWA"/>
    <property type="match status" value="1"/>
</dbReference>
<evidence type="ECO:0000259" key="2">
    <source>
        <dbReference type="PROSITE" id="PS51468"/>
    </source>
</evidence>
<keyword evidence="4" id="KW-1185">Reference proteome</keyword>
<dbReference type="PANTHER" id="PTHR45737:SF6">
    <property type="entry name" value="VON WILLEBRAND FACTOR A DOMAIN-CONTAINING PROTEIN 5A"/>
    <property type="match status" value="1"/>
</dbReference>
<organism evidence="3 4">
    <name type="scientific">Azohydromonas lata</name>
    <dbReference type="NCBI Taxonomy" id="45677"/>
    <lineage>
        <taxon>Bacteria</taxon>
        <taxon>Pseudomonadati</taxon>
        <taxon>Pseudomonadota</taxon>
        <taxon>Betaproteobacteria</taxon>
        <taxon>Burkholderiales</taxon>
        <taxon>Sphaerotilaceae</taxon>
        <taxon>Azohydromonas</taxon>
    </lineage>
</organism>
<dbReference type="InterPro" id="IPR036465">
    <property type="entry name" value="vWFA_dom_sf"/>
</dbReference>
<reference evidence="3 4" key="1">
    <citation type="submission" date="2023-11" db="EMBL/GenBank/DDBJ databases">
        <title>Draft genome of Azohydromonas lata strain H1 (DSM1123), a polyhydroxyalkanoate producer.</title>
        <authorList>
            <person name="Traversa D."/>
            <person name="D'Addabbo P."/>
            <person name="Pazzani C."/>
            <person name="Manzari C."/>
            <person name="Chiara M."/>
            <person name="Scrascia M."/>
        </authorList>
    </citation>
    <scope>NUCLEOTIDE SEQUENCE [LARGE SCALE GENOMIC DNA]</scope>
    <source>
        <strain evidence="3 4">H1</strain>
        <plasmid evidence="3">unnamed</plasmid>
    </source>
</reference>
<protein>
    <submittedName>
        <fullName evidence="3">VIT and VWA domain-containing protein</fullName>
    </submittedName>
</protein>
<evidence type="ECO:0000259" key="1">
    <source>
        <dbReference type="PROSITE" id="PS50234"/>
    </source>
</evidence>
<dbReference type="InterPro" id="IPR013694">
    <property type="entry name" value="VIT"/>
</dbReference>
<accession>A0ABU5I8H7</accession>
<dbReference type="EMBL" id="JAXOJX010000001">
    <property type="protein sequence ID" value="MDZ5455273.1"/>
    <property type="molecule type" value="Genomic_DNA"/>
</dbReference>
<keyword evidence="3" id="KW-0614">Plasmid</keyword>
<evidence type="ECO:0000313" key="4">
    <source>
        <dbReference type="Proteomes" id="UP001293718"/>
    </source>
</evidence>
<dbReference type="Pfam" id="PF08487">
    <property type="entry name" value="VIT"/>
    <property type="match status" value="1"/>
</dbReference>
<dbReference type="PROSITE" id="PS51468">
    <property type="entry name" value="VIT"/>
    <property type="match status" value="1"/>
</dbReference>
<dbReference type="Proteomes" id="UP001293718">
    <property type="component" value="Unassembled WGS sequence"/>
</dbReference>
<dbReference type="InterPro" id="IPR002035">
    <property type="entry name" value="VWF_A"/>
</dbReference>
<proteinExistence type="predicted"/>
<name>A0ABU5I8H7_9BURK</name>
<feature type="domain" description="VIT" evidence="2">
    <location>
        <begin position="14"/>
        <end position="142"/>
    </location>
</feature>
<dbReference type="Gene3D" id="3.40.50.410">
    <property type="entry name" value="von Willebrand factor, type A domain"/>
    <property type="match status" value="1"/>
</dbReference>
<evidence type="ECO:0000313" key="3">
    <source>
        <dbReference type="EMBL" id="MDZ5455273.1"/>
    </source>
</evidence>
<dbReference type="PROSITE" id="PS50234">
    <property type="entry name" value="VWFA"/>
    <property type="match status" value="1"/>
</dbReference>
<dbReference type="RefSeq" id="WP_322463968.1">
    <property type="nucleotide sequence ID" value="NZ_JAXOJX010000001.1"/>
</dbReference>
<dbReference type="Pfam" id="PF13768">
    <property type="entry name" value="VWA_3"/>
    <property type="match status" value="1"/>
</dbReference>
<geneLocation type="plasmid" evidence="3">
    <name>unnamed</name>
</geneLocation>
<gene>
    <name evidence="3" type="ORF">SM757_01675</name>
</gene>
<sequence length="788" mass="84880">MRQPAQEQEEPMKVQSTHPAASEAVASPFLLRAHAAARIEGALFETVLTQTYANTGQTPLELIYTFPLPSQAVFLGLETQLGNDLAKGVILPRRQAEQRYDVALQEGDTPVMLERAEDGLLTANLGNLAPGEELDVTLRWGQWLQVEQGRIRAVIPTVVAPRFGTPTVEPQQATAASLQAEYPLQVTLDVLGELASAEVACQTHRASMRLQAGALRLTLQGDAALDRDVVFTLQLAPEQALGRALHGRDEVAGSDHHVALAALTLPEASERGAIALRLVVDCSGSMGGDGIASARRALLRVARWLRPGDRVSYSRFGSTVAHDIAGLQVCDERELARLARHIEATDADLGGTEMEQALHSVFGLGGADAGEEADVLLITDGQVWQAEPLVEAARRSRHRVFAIGVGSAPREGLLQQLVEATGGACEFATPGESLEEAADRSLRRIRQQPWHALRIEWDVRPQTEDPLPATAFGGDTLLLQALFAGTPARQVQLLARDTRGSEVRLASVELQQSTQPEILSRSLAARRLSRLQQNAEAAVSLALAYRLLTAHTCCVLVHERAVDGKVLDPAELQAVPPMMAAGWGATSSVLASDAAVCIRACQTFRDPIAAAYYAVPPVWRSGRSAANPGTNMPDQLRAGSQDFEIPAYLRKQVPTSPQTVSATWLCDSVQRFLDALAAGAGTTAALEAAELGGVPTELEQVLQQLQSESFSRLDAWLALATWLMDQPNVTTPRWSGASLPGMLSKQGQARMERLLEVVDQHVRLMPTAAEATTTMGGRLKRFLSARHM</sequence>
<dbReference type="SUPFAM" id="SSF53300">
    <property type="entry name" value="vWA-like"/>
    <property type="match status" value="1"/>
</dbReference>
<comment type="caution">
    <text evidence="3">The sequence shown here is derived from an EMBL/GenBank/DDBJ whole genome shotgun (WGS) entry which is preliminary data.</text>
</comment>